<proteinExistence type="inferred from homology"/>
<evidence type="ECO:0000259" key="6">
    <source>
        <dbReference type="Pfam" id="PF02668"/>
    </source>
</evidence>
<dbReference type="Gene3D" id="3.60.130.10">
    <property type="entry name" value="Clavaminate synthase-like"/>
    <property type="match status" value="1"/>
</dbReference>
<dbReference type="InterPro" id="IPR042098">
    <property type="entry name" value="TauD-like_sf"/>
</dbReference>
<dbReference type="RefSeq" id="XP_018379504.1">
    <property type="nucleotide sequence ID" value="XM_018529386.1"/>
</dbReference>
<evidence type="ECO:0000256" key="5">
    <source>
        <dbReference type="ARBA" id="ARBA00023004"/>
    </source>
</evidence>
<name>A0A177D330_ALTAL</name>
<evidence type="ECO:0000256" key="3">
    <source>
        <dbReference type="ARBA" id="ARBA00022964"/>
    </source>
</evidence>
<dbReference type="AlphaFoldDB" id="A0A177D330"/>
<comment type="similarity">
    <text evidence="1">Belongs to the TfdA dioxygenase family.</text>
</comment>
<feature type="domain" description="TauD/TfdA-like" evidence="6">
    <location>
        <begin position="17"/>
        <end position="300"/>
    </location>
</feature>
<dbReference type="PANTHER" id="PTHR43779">
    <property type="entry name" value="DIOXYGENASE RV0097-RELATED"/>
    <property type="match status" value="1"/>
</dbReference>
<protein>
    <submittedName>
        <fullName evidence="7">Taurine catabolism dioxygenase</fullName>
    </submittedName>
</protein>
<dbReference type="SUPFAM" id="SSF51197">
    <property type="entry name" value="Clavaminate synthase-like"/>
    <property type="match status" value="1"/>
</dbReference>
<dbReference type="GO" id="GO:0046872">
    <property type="term" value="F:metal ion binding"/>
    <property type="evidence" value="ECO:0007669"/>
    <property type="project" value="UniProtKB-KW"/>
</dbReference>
<dbReference type="GO" id="GO:0051213">
    <property type="term" value="F:dioxygenase activity"/>
    <property type="evidence" value="ECO:0007669"/>
    <property type="project" value="UniProtKB-KW"/>
</dbReference>
<dbReference type="PANTHER" id="PTHR43779:SF3">
    <property type="entry name" value="(3R)-3-[(CARBOXYMETHYL)AMINO]FATTY ACID OXYGENASE_DECARBOXYLASE"/>
    <property type="match status" value="1"/>
</dbReference>
<keyword evidence="4" id="KW-0560">Oxidoreductase</keyword>
<evidence type="ECO:0000256" key="1">
    <source>
        <dbReference type="ARBA" id="ARBA00005896"/>
    </source>
</evidence>
<dbReference type="KEGG" id="aalt:CC77DRAFT_1083230"/>
<evidence type="ECO:0000313" key="8">
    <source>
        <dbReference type="Proteomes" id="UP000077248"/>
    </source>
</evidence>
<keyword evidence="5" id="KW-0408">Iron</keyword>
<organism evidence="7 8">
    <name type="scientific">Alternaria alternata</name>
    <name type="common">Alternaria rot fungus</name>
    <name type="synonym">Torula alternata</name>
    <dbReference type="NCBI Taxonomy" id="5599"/>
    <lineage>
        <taxon>Eukaryota</taxon>
        <taxon>Fungi</taxon>
        <taxon>Dikarya</taxon>
        <taxon>Ascomycota</taxon>
        <taxon>Pezizomycotina</taxon>
        <taxon>Dothideomycetes</taxon>
        <taxon>Pleosporomycetidae</taxon>
        <taxon>Pleosporales</taxon>
        <taxon>Pleosporineae</taxon>
        <taxon>Pleosporaceae</taxon>
        <taxon>Alternaria</taxon>
        <taxon>Alternaria sect. Alternaria</taxon>
        <taxon>Alternaria alternata complex</taxon>
    </lineage>
</organism>
<dbReference type="VEuPathDB" id="FungiDB:CC77DRAFT_1083230"/>
<dbReference type="InterPro" id="IPR003819">
    <property type="entry name" value="TauD/TfdA-like"/>
</dbReference>
<dbReference type="EMBL" id="KV441503">
    <property type="protein sequence ID" value="OAG14083.1"/>
    <property type="molecule type" value="Genomic_DNA"/>
</dbReference>
<evidence type="ECO:0000313" key="7">
    <source>
        <dbReference type="EMBL" id="OAG14083.1"/>
    </source>
</evidence>
<evidence type="ECO:0000256" key="2">
    <source>
        <dbReference type="ARBA" id="ARBA00022723"/>
    </source>
</evidence>
<dbReference type="OMA" id="CHSILHS"/>
<reference evidence="7 8" key="1">
    <citation type="submission" date="2016-05" db="EMBL/GenBank/DDBJ databases">
        <title>Comparative analysis of secretome profiles of manganese(II)-oxidizing ascomycete fungi.</title>
        <authorList>
            <consortium name="DOE Joint Genome Institute"/>
            <person name="Zeiner C.A."/>
            <person name="Purvine S.O."/>
            <person name="Zink E.M."/>
            <person name="Wu S."/>
            <person name="Pasa-Tolic L."/>
            <person name="Chaput D.L."/>
            <person name="Haridas S."/>
            <person name="Grigoriev I.V."/>
            <person name="Santelli C.M."/>
            <person name="Hansel C.M."/>
        </authorList>
    </citation>
    <scope>NUCLEOTIDE SEQUENCE [LARGE SCALE GENOMIC DNA]</scope>
    <source>
        <strain evidence="7 8">SRC1lrK2f</strain>
    </source>
</reference>
<keyword evidence="2" id="KW-0479">Metal-binding</keyword>
<keyword evidence="8" id="KW-1185">Reference proteome</keyword>
<dbReference type="InterPro" id="IPR051178">
    <property type="entry name" value="TfdA_dioxygenase"/>
</dbReference>
<keyword evidence="3 7" id="KW-0223">Dioxygenase</keyword>
<evidence type="ECO:0000256" key="4">
    <source>
        <dbReference type="ARBA" id="ARBA00023002"/>
    </source>
</evidence>
<accession>A0A177D330</accession>
<gene>
    <name evidence="7" type="ORF">CC77DRAFT_1083230</name>
</gene>
<dbReference type="GeneID" id="29114980"/>
<sequence>MSATITEKTISVPTLQIRELKNGFGVEVRGLDLKDGASDETYRLLQDLLTKYGVVVLRQTNLTDSAHIALGRKFGELDDVRPYNKAGRRNRLDYDELFDVGNIEADNTLVSPTSPRAQANKGNSYFHVDSSFNPRRAGYSLLLAHELPPTGTGGATEFCDTRAAWDDLPRNVQSELLAKDLVACHSILHSKKLAAPEHFAGIEPADHPMGRHKLVQRHEASGRTNLYLAMHIHHIEGLKPEESQELFNMLFEHATQEKYRVAVEWHDVGDLVIWDNTCTMHRAMGGPFAYKYRRDMRRVTVHDNSSQAWGLNDKSGVRQGLP</sequence>
<dbReference type="Pfam" id="PF02668">
    <property type="entry name" value="TauD"/>
    <property type="match status" value="1"/>
</dbReference>
<dbReference type="Proteomes" id="UP000077248">
    <property type="component" value="Unassembled WGS sequence"/>
</dbReference>